<proteinExistence type="inferred from homology"/>
<dbReference type="Gene3D" id="1.10.287.470">
    <property type="entry name" value="Helix hairpin bin"/>
    <property type="match status" value="1"/>
</dbReference>
<feature type="domain" description="CusB-like beta-barrel" evidence="3">
    <location>
        <begin position="216"/>
        <end position="287"/>
    </location>
</feature>
<sequence precursor="true">MKKPLVLIVGSTFILLIGIVVWGLNFSSKTQDADSKLTAEMMAKSTSKKSQLPPAVSLFKVTNQTFSQYIVLTGTIEPTKVASLASPAEGPILNLVVREGDTVNLGQEILRIGRTHAADSLQTSAAEEVRKQVLNLKRIETLVKQHTLPEEQLDEALSSLEKAKAALSQAKQALNDYIVTVPWSGIISKVLVSDGHFVIPRSPLVEMYDPDSLVLRFSVAEAQALVLKKGHKVKATFDGLAGQEFELEIIRAYPDLDRKLRTRLFEASLPANEFIPGMFARIRVVQQEHKNTLVIPIDTLQVQGKDKSVFVVTDNIVTRRLVETGLEQDDQIEVLSGLKAGEIIVLTGIERVKNGSAVRVLEQPAENNSTGVEK</sequence>
<dbReference type="InterPro" id="IPR006143">
    <property type="entry name" value="RND_pump_MFP"/>
</dbReference>
<dbReference type="Gene3D" id="2.40.420.20">
    <property type="match status" value="1"/>
</dbReference>
<dbReference type="EMBL" id="CP000681">
    <property type="protein sequence ID" value="ABP77538.1"/>
    <property type="molecule type" value="Genomic_DNA"/>
</dbReference>
<accession>A4YC55</accession>
<dbReference type="NCBIfam" id="TIGR01730">
    <property type="entry name" value="RND_mfp"/>
    <property type="match status" value="1"/>
</dbReference>
<dbReference type="SUPFAM" id="SSF111369">
    <property type="entry name" value="HlyD-like secretion proteins"/>
    <property type="match status" value="1"/>
</dbReference>
<evidence type="ECO:0000256" key="2">
    <source>
        <dbReference type="SAM" id="Coils"/>
    </source>
</evidence>
<evidence type="ECO:0000259" key="4">
    <source>
        <dbReference type="Pfam" id="PF25989"/>
    </source>
</evidence>
<dbReference type="GO" id="GO:0015562">
    <property type="term" value="F:efflux transmembrane transporter activity"/>
    <property type="evidence" value="ECO:0007669"/>
    <property type="project" value="TreeGrafter"/>
</dbReference>
<dbReference type="HOGENOM" id="CLU_018816_1_2_6"/>
<dbReference type="KEGG" id="spc:Sputcn32_3832"/>
<feature type="domain" description="YknX-like C-terminal permuted SH3-like" evidence="4">
    <location>
        <begin position="293"/>
        <end position="360"/>
    </location>
</feature>
<dbReference type="Gene3D" id="2.40.30.170">
    <property type="match status" value="1"/>
</dbReference>
<evidence type="ECO:0000259" key="3">
    <source>
        <dbReference type="Pfam" id="PF25954"/>
    </source>
</evidence>
<dbReference type="Gene3D" id="2.40.50.100">
    <property type="match status" value="1"/>
</dbReference>
<reference evidence="5" key="1">
    <citation type="submission" date="2007-04" db="EMBL/GenBank/DDBJ databases">
        <title>Complete sequence of Shewanella putrefaciens CN-32.</title>
        <authorList>
            <consortium name="US DOE Joint Genome Institute"/>
            <person name="Copeland A."/>
            <person name="Lucas S."/>
            <person name="Lapidus A."/>
            <person name="Barry K."/>
            <person name="Detter J.C."/>
            <person name="Glavina del Rio T."/>
            <person name="Hammon N."/>
            <person name="Israni S."/>
            <person name="Dalin E."/>
            <person name="Tice H."/>
            <person name="Pitluck S."/>
            <person name="Chain P."/>
            <person name="Malfatti S."/>
            <person name="Shin M."/>
            <person name="Vergez L."/>
            <person name="Schmutz J."/>
            <person name="Larimer F."/>
            <person name="Land M."/>
            <person name="Hauser L."/>
            <person name="Kyrpides N."/>
            <person name="Mikhailova N."/>
            <person name="Romine M.F."/>
            <person name="Fredrickson J."/>
            <person name="Tiedje J."/>
            <person name="Richardson P."/>
        </authorList>
    </citation>
    <scope>NUCLEOTIDE SEQUENCE [LARGE SCALE GENOMIC DNA]</scope>
    <source>
        <strain evidence="5">CN-32</strain>
    </source>
</reference>
<dbReference type="STRING" id="319224.Sputcn32_3832"/>
<name>A4YC55_SHEPC</name>
<protein>
    <submittedName>
        <fullName evidence="5">Efflux transporter, RND family, MFP subunit</fullName>
    </submittedName>
</protein>
<dbReference type="PANTHER" id="PTHR30469:SF15">
    <property type="entry name" value="HLYD FAMILY OF SECRETION PROTEINS"/>
    <property type="match status" value="1"/>
</dbReference>
<gene>
    <name evidence="5" type="ordered locus">Sputcn32_3832</name>
</gene>
<dbReference type="InterPro" id="IPR058637">
    <property type="entry name" value="YknX-like_C"/>
</dbReference>
<dbReference type="GO" id="GO:1990281">
    <property type="term" value="C:efflux pump complex"/>
    <property type="evidence" value="ECO:0007669"/>
    <property type="project" value="TreeGrafter"/>
</dbReference>
<keyword evidence="2" id="KW-0175">Coiled coil</keyword>
<dbReference type="InterPro" id="IPR058792">
    <property type="entry name" value="Beta-barrel_RND_2"/>
</dbReference>
<feature type="coiled-coil region" evidence="2">
    <location>
        <begin position="150"/>
        <end position="180"/>
    </location>
</feature>
<dbReference type="AlphaFoldDB" id="A4YC55"/>
<organism evidence="5">
    <name type="scientific">Shewanella putrefaciens (strain CN-32 / ATCC BAA-453)</name>
    <dbReference type="NCBI Taxonomy" id="319224"/>
    <lineage>
        <taxon>Bacteria</taxon>
        <taxon>Pseudomonadati</taxon>
        <taxon>Pseudomonadota</taxon>
        <taxon>Gammaproteobacteria</taxon>
        <taxon>Alteromonadales</taxon>
        <taxon>Shewanellaceae</taxon>
        <taxon>Shewanella</taxon>
    </lineage>
</organism>
<evidence type="ECO:0000313" key="5">
    <source>
        <dbReference type="EMBL" id="ABP77538.1"/>
    </source>
</evidence>
<dbReference type="PANTHER" id="PTHR30469">
    <property type="entry name" value="MULTIDRUG RESISTANCE PROTEIN MDTA"/>
    <property type="match status" value="1"/>
</dbReference>
<dbReference type="Pfam" id="PF25989">
    <property type="entry name" value="YknX_C"/>
    <property type="match status" value="1"/>
</dbReference>
<dbReference type="eggNOG" id="COG0845">
    <property type="taxonomic scope" value="Bacteria"/>
</dbReference>
<dbReference type="Pfam" id="PF25954">
    <property type="entry name" value="Beta-barrel_RND_2"/>
    <property type="match status" value="1"/>
</dbReference>
<comment type="similarity">
    <text evidence="1">Belongs to the membrane fusion protein (MFP) (TC 8.A.1) family.</text>
</comment>
<evidence type="ECO:0000256" key="1">
    <source>
        <dbReference type="ARBA" id="ARBA00009477"/>
    </source>
</evidence>